<dbReference type="PANTHER" id="PTHR45960:SF2">
    <property type="entry name" value="PROTEIN DAUGHTER OF SEVENLESS"/>
    <property type="match status" value="1"/>
</dbReference>
<dbReference type="Gene3D" id="2.30.29.30">
    <property type="entry name" value="Pleckstrin-homology domain (PH domain)/Phosphotyrosine-binding domain (PTB)"/>
    <property type="match status" value="1"/>
</dbReference>
<dbReference type="SMART" id="SM00233">
    <property type="entry name" value="PH"/>
    <property type="match status" value="1"/>
</dbReference>
<name>A0AAW2HUM4_9NEOP</name>
<organism evidence="3">
    <name type="scientific">Menopon gallinae</name>
    <name type="common">poultry shaft louse</name>
    <dbReference type="NCBI Taxonomy" id="328185"/>
    <lineage>
        <taxon>Eukaryota</taxon>
        <taxon>Metazoa</taxon>
        <taxon>Ecdysozoa</taxon>
        <taxon>Arthropoda</taxon>
        <taxon>Hexapoda</taxon>
        <taxon>Insecta</taxon>
        <taxon>Pterygota</taxon>
        <taxon>Neoptera</taxon>
        <taxon>Paraneoptera</taxon>
        <taxon>Psocodea</taxon>
        <taxon>Troctomorpha</taxon>
        <taxon>Phthiraptera</taxon>
        <taxon>Amblycera</taxon>
        <taxon>Menoponidae</taxon>
        <taxon>Menopon</taxon>
    </lineage>
</organism>
<feature type="compositionally biased region" description="Polar residues" evidence="1">
    <location>
        <begin position="533"/>
        <end position="549"/>
    </location>
</feature>
<dbReference type="GO" id="GO:0007165">
    <property type="term" value="P:signal transduction"/>
    <property type="evidence" value="ECO:0007669"/>
    <property type="project" value="TreeGrafter"/>
</dbReference>
<feature type="region of interest" description="Disordered" evidence="1">
    <location>
        <begin position="291"/>
        <end position="311"/>
    </location>
</feature>
<dbReference type="InterPro" id="IPR001849">
    <property type="entry name" value="PH_domain"/>
</dbReference>
<accession>A0AAW2HUM4</accession>
<reference evidence="3" key="1">
    <citation type="journal article" date="2024" name="Gigascience">
        <title>Chromosome-level genome of the poultry shaft louse Menopon gallinae provides insight into the host-switching and adaptive evolution of parasitic lice.</title>
        <authorList>
            <person name="Xu Y."/>
            <person name="Ma L."/>
            <person name="Liu S."/>
            <person name="Liang Y."/>
            <person name="Liu Q."/>
            <person name="He Z."/>
            <person name="Tian L."/>
            <person name="Duan Y."/>
            <person name="Cai W."/>
            <person name="Li H."/>
            <person name="Song F."/>
        </authorList>
    </citation>
    <scope>NUCLEOTIDE SEQUENCE</scope>
    <source>
        <strain evidence="3">Cailab_2023a</strain>
    </source>
</reference>
<dbReference type="GO" id="GO:0035591">
    <property type="term" value="F:signaling adaptor activity"/>
    <property type="evidence" value="ECO:0007669"/>
    <property type="project" value="TreeGrafter"/>
</dbReference>
<feature type="compositionally biased region" description="Basic and acidic residues" evidence="1">
    <location>
        <begin position="555"/>
        <end position="564"/>
    </location>
</feature>
<dbReference type="InterPro" id="IPR011993">
    <property type="entry name" value="PH-like_dom_sf"/>
</dbReference>
<dbReference type="PANTHER" id="PTHR45960">
    <property type="entry name" value="GRB2-ASSOCIATED-BINDING PROTEIN"/>
    <property type="match status" value="1"/>
</dbReference>
<feature type="region of interest" description="Disordered" evidence="1">
    <location>
        <begin position="508"/>
        <end position="688"/>
    </location>
</feature>
<proteinExistence type="predicted"/>
<comment type="caution">
    <text evidence="3">The sequence shown here is derived from an EMBL/GenBank/DDBJ whole genome shotgun (WGS) entry which is preliminary data.</text>
</comment>
<dbReference type="CDD" id="cd13384">
    <property type="entry name" value="PH_Gab2_2"/>
    <property type="match status" value="1"/>
</dbReference>
<feature type="domain" description="PH" evidence="2">
    <location>
        <begin position="11"/>
        <end position="122"/>
    </location>
</feature>
<dbReference type="PROSITE" id="PS50003">
    <property type="entry name" value="PH_DOMAIN"/>
    <property type="match status" value="1"/>
</dbReference>
<dbReference type="AlphaFoldDB" id="A0AAW2HUM4"/>
<dbReference type="Pfam" id="PF00169">
    <property type="entry name" value="PH"/>
    <property type="match status" value="1"/>
</dbReference>
<feature type="compositionally biased region" description="Basic and acidic residues" evidence="1">
    <location>
        <begin position="668"/>
        <end position="686"/>
    </location>
</feature>
<protein>
    <recommendedName>
        <fullName evidence="2">PH domain-containing protein</fullName>
    </recommendedName>
</protein>
<feature type="compositionally biased region" description="Polar residues" evidence="1">
    <location>
        <begin position="648"/>
        <end position="659"/>
    </location>
</feature>
<sequence length="754" mass="83805">MFITMSSNNPEIVYEGWLTKSPPSKGIWKARWRRRWFVLRHSGELPGQFFLQYYTDRNCRKLKGTIDLDQCEQVDAGLRFENSKQNYPHMFDVKTPKRTYYLAAESESDMNKWVDCVCQVCGLKAATEYSSVPYTEVPSEGSLISPNDAAEIESPPLSPASTVSGPYIPISECITGKPLNTPLGITDFNNIVSRQGMIGSASSNRIVLKDSYQTQSLNQSKLNNVKQTICADDISKCDNKSFTLVMSMPKTSVDRPNSLYKDKNLLPNVKTKNENVPDTTKITNIESAKNMAESKKYGRQSPDFKSTDVTSDDFYDRPRKIVVDISPTERRPTLGPTPNWETFPNADNVEETEFSPGDIGYWSVVQQFGRLDVVDSKLPIVTNSLNRNTKQKIRPDTLSLRRPVAPPRPPKPSHLIIQENTHDYLNLEEKPNNNKVNAEKEEKSAESEESASPASNTQTTPAPISDEMYDIPRSHQPQNEDGPIRRNNYSNAAPSELTGDIFRYDFTDADNLSSNAGNLGEPISPKSEGSGVIYSNLSSPLISGPSTLTPPAVNRELKPMRKMSDSGASNEPSPGGPFTSLNKEPSPGGPFSLGSCDPYGSGPPSIDRTLKPKKLPSEGAFRLSKPHDGSLSLRRVRAGPSPVPQDCSAFSSSIRNGRTASEYSSSEEDPRRSPENKSLYHFDGKNNKYTSATKKMEIQYLDLDLNSIENLNNTTTQPAAPTTTVYKTVDFLKTEAFNRTRQEVEEERNKLPAE</sequence>
<dbReference type="SUPFAM" id="SSF50729">
    <property type="entry name" value="PH domain-like"/>
    <property type="match status" value="1"/>
</dbReference>
<evidence type="ECO:0000256" key="1">
    <source>
        <dbReference type="SAM" id="MobiDB-lite"/>
    </source>
</evidence>
<feature type="compositionally biased region" description="Basic and acidic residues" evidence="1">
    <location>
        <begin position="420"/>
        <end position="446"/>
    </location>
</feature>
<evidence type="ECO:0000259" key="2">
    <source>
        <dbReference type="PROSITE" id="PS50003"/>
    </source>
</evidence>
<evidence type="ECO:0000313" key="3">
    <source>
        <dbReference type="EMBL" id="KAL0273217.1"/>
    </source>
</evidence>
<dbReference type="GO" id="GO:0005737">
    <property type="term" value="C:cytoplasm"/>
    <property type="evidence" value="ECO:0007669"/>
    <property type="project" value="TreeGrafter"/>
</dbReference>
<dbReference type="EMBL" id="JARGDH010000003">
    <property type="protein sequence ID" value="KAL0273217.1"/>
    <property type="molecule type" value="Genomic_DNA"/>
</dbReference>
<feature type="region of interest" description="Disordered" evidence="1">
    <location>
        <begin position="388"/>
        <end position="495"/>
    </location>
</feature>
<dbReference type="InterPro" id="IPR046355">
    <property type="entry name" value="Gab1-4-like"/>
</dbReference>
<gene>
    <name evidence="3" type="ORF">PYX00_005946</name>
</gene>